<proteinExistence type="predicted"/>
<protein>
    <submittedName>
        <fullName evidence="1">Uncharacterized protein</fullName>
    </submittedName>
</protein>
<dbReference type="AlphaFoldDB" id="A0AAJ4Z957"/>
<evidence type="ECO:0000313" key="2">
    <source>
        <dbReference type="Proteomes" id="UP000254589"/>
    </source>
</evidence>
<reference evidence="1 2" key="1">
    <citation type="submission" date="2018-06" db="EMBL/GenBank/DDBJ databases">
        <authorList>
            <consortium name="Pathogen Informatics"/>
            <person name="Doyle S."/>
        </authorList>
    </citation>
    <scope>NUCLEOTIDE SEQUENCE [LARGE SCALE GENOMIC DNA]</scope>
    <source>
        <strain evidence="1 2">NCTC13159</strain>
    </source>
</reference>
<dbReference type="Proteomes" id="UP000254589">
    <property type="component" value="Unassembled WGS sequence"/>
</dbReference>
<name>A0AAJ4Z957_PANPU</name>
<sequence length="42" mass="5066">MMWHAMGQITGFLMSACGWLRWLDWLDWFDLPDGFGLFDWLV</sequence>
<organism evidence="1 2">
    <name type="scientific">Pandoraea pulmonicola</name>
    <dbReference type="NCBI Taxonomy" id="93221"/>
    <lineage>
        <taxon>Bacteria</taxon>
        <taxon>Pseudomonadati</taxon>
        <taxon>Pseudomonadota</taxon>
        <taxon>Betaproteobacteria</taxon>
        <taxon>Burkholderiales</taxon>
        <taxon>Burkholderiaceae</taxon>
        <taxon>Pandoraea</taxon>
    </lineage>
</organism>
<evidence type="ECO:0000313" key="1">
    <source>
        <dbReference type="EMBL" id="SUA89037.1"/>
    </source>
</evidence>
<gene>
    <name evidence="1" type="ORF">NCTC13159_00496</name>
</gene>
<dbReference type="EMBL" id="UGSJ01000001">
    <property type="protein sequence ID" value="SUA89037.1"/>
    <property type="molecule type" value="Genomic_DNA"/>
</dbReference>
<dbReference type="RefSeq" id="WP_257786861.1">
    <property type="nucleotide sequence ID" value="NZ_CP010310.2"/>
</dbReference>
<comment type="caution">
    <text evidence="1">The sequence shown here is derived from an EMBL/GenBank/DDBJ whole genome shotgun (WGS) entry which is preliminary data.</text>
</comment>
<accession>A0AAJ4Z957</accession>